<organism evidence="1 2">
    <name type="scientific">Termitidicoccus mucosus</name>
    <dbReference type="NCBI Taxonomy" id="1184151"/>
    <lineage>
        <taxon>Bacteria</taxon>
        <taxon>Pseudomonadati</taxon>
        <taxon>Verrucomicrobiota</taxon>
        <taxon>Opitutia</taxon>
        <taxon>Opitutales</taxon>
        <taxon>Opitutaceae</taxon>
        <taxon>Termitidicoccus</taxon>
    </lineage>
</organism>
<dbReference type="InterPro" id="IPR019405">
    <property type="entry name" value="Lactonase_7-beta_prop"/>
</dbReference>
<gene>
    <name evidence="1" type="ORF">AW736_17010</name>
</gene>
<name>A0A178IEU4_9BACT</name>
<dbReference type="SUPFAM" id="SSF51004">
    <property type="entry name" value="C-terminal (heme d1) domain of cytochrome cd1-nitrite reductase"/>
    <property type="match status" value="1"/>
</dbReference>
<dbReference type="InterPro" id="IPR051200">
    <property type="entry name" value="Host-pathogen_enzymatic-act"/>
</dbReference>
<evidence type="ECO:0000313" key="2">
    <source>
        <dbReference type="Proteomes" id="UP000078486"/>
    </source>
</evidence>
<protein>
    <submittedName>
        <fullName evidence="1">Uncharacterized protein</fullName>
    </submittedName>
</protein>
<accession>A0A178IEU4</accession>
<sequence>MNLAHLRQTTPARVLVRAWFFVVLPMLSLSAATPPSLMISLNDQASAYVNGDMIVRPQARPGSISLLDIASTPVKAWHIDGVQCSVIGPPSELAISPDGRDILVSAAMQVGVDKTKFVPGTKITRLRFDGETIRRAGEIEVGAQPSGIRISRDGKHAWVALRAEGKIALLSLRPDGMSVDRTWVFATPADSIADIALSPDERTAFATLHESKTVLVFDADTGGNLSLKQRVATPVHPYHIVFFPDGNRALVGCTTGADVMCLFEKTDGGWSVREQVPTGRIPEGVFISPDGRWAAATCFDGQNLPPNPQNIWYNRPARLYIYAVQADGGLRQTQALKIDGVPQGAAFSADSRRLVATQFGPGNLAAFELKGGAWAPTGDFIELPGQPAALIATGN</sequence>
<dbReference type="Pfam" id="PF10282">
    <property type="entry name" value="Lactonase"/>
    <property type="match status" value="1"/>
</dbReference>
<dbReference type="OrthoDB" id="195736at2"/>
<dbReference type="InterPro" id="IPR011048">
    <property type="entry name" value="Haem_d1_sf"/>
</dbReference>
<dbReference type="PANTHER" id="PTHR47197">
    <property type="entry name" value="PROTEIN NIRF"/>
    <property type="match status" value="1"/>
</dbReference>
<dbReference type="RefSeq" id="WP_068771483.1">
    <property type="nucleotide sequence ID" value="NZ_CP109796.1"/>
</dbReference>
<dbReference type="PANTHER" id="PTHR47197:SF3">
    <property type="entry name" value="DIHYDRO-HEME D1 DEHYDROGENASE"/>
    <property type="match status" value="1"/>
</dbReference>
<comment type="caution">
    <text evidence="1">The sequence shown here is derived from an EMBL/GenBank/DDBJ whole genome shotgun (WGS) entry which is preliminary data.</text>
</comment>
<proteinExistence type="predicted"/>
<evidence type="ECO:0000313" key="1">
    <source>
        <dbReference type="EMBL" id="OAM88533.1"/>
    </source>
</evidence>
<dbReference type="STRING" id="1184151.AW736_17010"/>
<reference evidence="1 2" key="1">
    <citation type="submission" date="2016-01" db="EMBL/GenBank/DDBJ databases">
        <title>High potential of lignocellulose degradation of a new Verrucomicrobia species.</title>
        <authorList>
            <person name="Wang Y."/>
            <person name="Shi Y."/>
            <person name="Qiu Z."/>
            <person name="Liu S."/>
            <person name="Yang H."/>
        </authorList>
    </citation>
    <scope>NUCLEOTIDE SEQUENCE [LARGE SCALE GENOMIC DNA]</scope>
    <source>
        <strain evidence="1 2">TSB47</strain>
    </source>
</reference>
<dbReference type="EMBL" id="LRRQ01000127">
    <property type="protein sequence ID" value="OAM88533.1"/>
    <property type="molecule type" value="Genomic_DNA"/>
</dbReference>
<dbReference type="Gene3D" id="2.130.10.10">
    <property type="entry name" value="YVTN repeat-like/Quinoprotein amine dehydrogenase"/>
    <property type="match status" value="2"/>
</dbReference>
<keyword evidence="2" id="KW-1185">Reference proteome</keyword>
<dbReference type="InterPro" id="IPR015943">
    <property type="entry name" value="WD40/YVTN_repeat-like_dom_sf"/>
</dbReference>
<dbReference type="Proteomes" id="UP000078486">
    <property type="component" value="Unassembled WGS sequence"/>
</dbReference>
<dbReference type="AlphaFoldDB" id="A0A178IEU4"/>